<dbReference type="RefSeq" id="WP_350934999.1">
    <property type="nucleotide sequence ID" value="NZ_CP157762.1"/>
</dbReference>
<gene>
    <name evidence="3" type="primary">fxsT</name>
    <name evidence="4" type="ORF">ABUL08_05150</name>
    <name evidence="3" type="ORF">VK199_05115</name>
</gene>
<evidence type="ECO:0000313" key="3">
    <source>
        <dbReference type="EMBL" id="XBP94780.1"/>
    </source>
</evidence>
<dbReference type="InterPro" id="IPR027417">
    <property type="entry name" value="P-loop_NTPase"/>
</dbReference>
<reference evidence="3" key="1">
    <citation type="submission" date="2024-01" db="EMBL/GenBank/DDBJ databases">
        <title>The genome sequence of Micromonospora mangrovi CCTCC AA 2012012.</title>
        <authorList>
            <person name="Gao J."/>
        </authorList>
    </citation>
    <scope>NUCLEOTIDE SEQUENCE</scope>
    <source>
        <strain evidence="3">CCTCC AA 2012012</strain>
    </source>
</reference>
<name>A0AAU7MB47_9ACTN</name>
<evidence type="ECO:0000259" key="2">
    <source>
        <dbReference type="Pfam" id="PF00931"/>
    </source>
</evidence>
<dbReference type="EMBL" id="CP159342">
    <property type="protein sequence ID" value="XCH75482.1"/>
    <property type="molecule type" value="Genomic_DNA"/>
</dbReference>
<dbReference type="SUPFAM" id="SSF52540">
    <property type="entry name" value="P-loop containing nucleoside triphosphate hydrolases"/>
    <property type="match status" value="1"/>
</dbReference>
<dbReference type="InterPro" id="IPR002182">
    <property type="entry name" value="NB-ARC"/>
</dbReference>
<dbReference type="Gene3D" id="1.25.40.10">
    <property type="entry name" value="Tetratricopeptide repeat domain"/>
    <property type="match status" value="2"/>
</dbReference>
<sequence length="775" mass="83761">MDAEAAVGVVGACLTTVGVVVAYLQLRRTPRASALTQQPSRSGPGAQLVIGDIPREPLAHIRREGLLASLERTAASGKLCSLVGGRGVGKTHLAATYARDRLAQNYACLVWIVADDAAAVVTALAEVAKQAGVTDDVVDTEPAAKAALRWLEQLRAPALIVLDNAVAPDVVTPWLPQRGNVEVVITTTMHEFAVLGAELRVDVFTPEQAAAFLCARAGRDDLTGAALVASKLGQLPLALAQAGAVIRGRRLSFAEYLDGFPFMPLGSSLPRVPGEGYPFSLEQTTLRSIAEAENGGSGSLVAQIIDLMAVLSEVGVSRTLLHQLPAERADVDAALGALANASLVGFDVNGAVVAMHRLTRQVAVQRLHREGRLQPVASQAVAILNAVTNSEPAPGIDVIDHITELWAQARVVAGSVDELLRDLLSLRRWSVQRLSDMGEFAKAVATGLAVLADHQAELPADHASTVEARSCLIGAYLEAEREAEAVPFAERALADCVRRVGPDHPSTVRARNRLGYCCECAGHLDRALEIHQFNLEESLRVCGPDAPVTMGARINLASTYRSVGRLATAVPLFEENLQENTRAFGLDHPSTINARGELARIYVRTGRAEEAIELHEMNATLLQDKPEDTGFAWWPQYRAVAYSAAGRHREAIVMLRSVLRRSKRVMPRDNPRTIRLRLFLARALLAAGHRREALRLFEQVVADRERVLGTDHPASLNARRNLALALAVCGRRRRARRLIIAVLADYRRVLGTEHPYTRTAQANLVELSSAREFPL</sequence>
<feature type="transmembrane region" description="Helical" evidence="1">
    <location>
        <begin position="6"/>
        <end position="26"/>
    </location>
</feature>
<dbReference type="InterPro" id="IPR011990">
    <property type="entry name" value="TPR-like_helical_dom_sf"/>
</dbReference>
<accession>A0AAU7MB47</accession>
<dbReference type="Pfam" id="PF00931">
    <property type="entry name" value="NB-ARC"/>
    <property type="match status" value="1"/>
</dbReference>
<keyword evidence="1" id="KW-0812">Transmembrane</keyword>
<dbReference type="GO" id="GO:0043531">
    <property type="term" value="F:ADP binding"/>
    <property type="evidence" value="ECO:0007669"/>
    <property type="project" value="InterPro"/>
</dbReference>
<dbReference type="Pfam" id="PF13424">
    <property type="entry name" value="TPR_12"/>
    <property type="match status" value="2"/>
</dbReference>
<dbReference type="Gene3D" id="3.40.50.300">
    <property type="entry name" value="P-loop containing nucleotide triphosphate hydrolases"/>
    <property type="match status" value="1"/>
</dbReference>
<protein>
    <submittedName>
        <fullName evidence="3">FxSxx-COOH system tetratricopeptide repeat protein</fullName>
    </submittedName>
</protein>
<dbReference type="EMBL" id="CP157762">
    <property type="protein sequence ID" value="XBP94780.1"/>
    <property type="molecule type" value="Genomic_DNA"/>
</dbReference>
<proteinExistence type="predicted"/>
<dbReference type="SUPFAM" id="SSF48452">
    <property type="entry name" value="TPR-like"/>
    <property type="match status" value="3"/>
</dbReference>
<dbReference type="AlphaFoldDB" id="A0AAU7MB47"/>
<dbReference type="InterPro" id="IPR053137">
    <property type="entry name" value="NLR-like"/>
</dbReference>
<evidence type="ECO:0000256" key="1">
    <source>
        <dbReference type="SAM" id="Phobius"/>
    </source>
</evidence>
<dbReference type="Pfam" id="PF13374">
    <property type="entry name" value="TPR_10"/>
    <property type="match status" value="3"/>
</dbReference>
<dbReference type="PANTHER" id="PTHR46082:SF6">
    <property type="entry name" value="AAA+ ATPASE DOMAIN-CONTAINING PROTEIN-RELATED"/>
    <property type="match status" value="1"/>
</dbReference>
<feature type="domain" description="NB-ARC" evidence="2">
    <location>
        <begin position="70"/>
        <end position="220"/>
    </location>
</feature>
<evidence type="ECO:0000313" key="4">
    <source>
        <dbReference type="EMBL" id="XCH75482.1"/>
    </source>
</evidence>
<keyword evidence="1" id="KW-1133">Transmembrane helix</keyword>
<reference evidence="4" key="2">
    <citation type="submission" date="2024-06" db="EMBL/GenBank/DDBJ databases">
        <title>Micromonospora mangrovi CCTCC AA 2012012 genome sequences.</title>
        <authorList>
            <person name="Gao J."/>
        </authorList>
    </citation>
    <scope>NUCLEOTIDE SEQUENCE</scope>
    <source>
        <strain evidence="4">CCTCC AA 2012012</strain>
    </source>
</reference>
<keyword evidence="1" id="KW-0472">Membrane</keyword>
<organism evidence="3">
    <name type="scientific">Micromonospora sp. CCTCC AA 2012012</name>
    <dbReference type="NCBI Taxonomy" id="3111921"/>
    <lineage>
        <taxon>Bacteria</taxon>
        <taxon>Bacillati</taxon>
        <taxon>Actinomycetota</taxon>
        <taxon>Actinomycetes</taxon>
        <taxon>Micromonosporales</taxon>
        <taxon>Micromonosporaceae</taxon>
        <taxon>Micromonospora</taxon>
    </lineage>
</organism>
<dbReference type="NCBIfam" id="NF040586">
    <property type="entry name" value="FxSxx_TPR"/>
    <property type="match status" value="1"/>
</dbReference>
<dbReference type="PANTHER" id="PTHR46082">
    <property type="entry name" value="ATP/GTP-BINDING PROTEIN-RELATED"/>
    <property type="match status" value="1"/>
</dbReference>